<dbReference type="InterPro" id="IPR011059">
    <property type="entry name" value="Metal-dep_hydrolase_composite"/>
</dbReference>
<dbReference type="GO" id="GO:0008448">
    <property type="term" value="F:N-acetylglucosamine-6-phosphate deacetylase activity"/>
    <property type="evidence" value="ECO:0007669"/>
    <property type="project" value="UniProtKB-EC"/>
</dbReference>
<dbReference type="EMBL" id="JBHSMG010000001">
    <property type="protein sequence ID" value="MFC5500690.1"/>
    <property type="molecule type" value="Genomic_DNA"/>
</dbReference>
<dbReference type="Proteomes" id="UP001596039">
    <property type="component" value="Unassembled WGS sequence"/>
</dbReference>
<keyword evidence="3 5" id="KW-0378">Hydrolase</keyword>
<evidence type="ECO:0000256" key="3">
    <source>
        <dbReference type="ARBA" id="ARBA00022801"/>
    </source>
</evidence>
<proteinExistence type="inferred from homology"/>
<keyword evidence="4 5" id="KW-0119">Carbohydrate metabolism</keyword>
<dbReference type="PIRSF" id="PIRSF038994">
    <property type="entry name" value="NagA"/>
    <property type="match status" value="1"/>
</dbReference>
<reference evidence="8" key="1">
    <citation type="journal article" date="2019" name="Int. J. Syst. Evol. Microbiol.">
        <title>The Global Catalogue of Microorganisms (GCM) 10K type strain sequencing project: providing services to taxonomists for standard genome sequencing and annotation.</title>
        <authorList>
            <consortium name="The Broad Institute Genomics Platform"/>
            <consortium name="The Broad Institute Genome Sequencing Center for Infectious Disease"/>
            <person name="Wu L."/>
            <person name="Ma J."/>
        </authorList>
    </citation>
    <scope>NUCLEOTIDE SEQUENCE [LARGE SCALE GENOMIC DNA]</scope>
    <source>
        <strain evidence="8">CGMCC 4.6997</strain>
    </source>
</reference>
<accession>A0ABW0NJB9</accession>
<evidence type="ECO:0000313" key="8">
    <source>
        <dbReference type="Proteomes" id="UP001596039"/>
    </source>
</evidence>
<dbReference type="SUPFAM" id="SSF51556">
    <property type="entry name" value="Metallo-dependent hydrolases"/>
    <property type="match status" value="1"/>
</dbReference>
<comment type="similarity">
    <text evidence="1 5">Belongs to the metallo-dependent hydrolases superfamily. NagA family.</text>
</comment>
<keyword evidence="2" id="KW-0479">Metal-binding</keyword>
<name>A0ABW0NJB9_9MICO</name>
<evidence type="ECO:0000256" key="5">
    <source>
        <dbReference type="PIRNR" id="PIRNR038994"/>
    </source>
</evidence>
<dbReference type="PANTHER" id="PTHR11113">
    <property type="entry name" value="N-ACETYLGLUCOSAMINE-6-PHOSPHATE DEACETYLASE"/>
    <property type="match status" value="1"/>
</dbReference>
<dbReference type="Gene3D" id="3.20.20.140">
    <property type="entry name" value="Metal-dependent hydrolases"/>
    <property type="match status" value="1"/>
</dbReference>
<comment type="caution">
    <text evidence="7">The sequence shown here is derived from an EMBL/GenBank/DDBJ whole genome shotgun (WGS) entry which is preliminary data.</text>
</comment>
<dbReference type="InterPro" id="IPR006680">
    <property type="entry name" value="Amidohydro-rel"/>
</dbReference>
<evidence type="ECO:0000256" key="2">
    <source>
        <dbReference type="ARBA" id="ARBA00022723"/>
    </source>
</evidence>
<organism evidence="7 8">
    <name type="scientific">Lysinimonas soli</name>
    <dbReference type="NCBI Taxonomy" id="1074233"/>
    <lineage>
        <taxon>Bacteria</taxon>
        <taxon>Bacillati</taxon>
        <taxon>Actinomycetota</taxon>
        <taxon>Actinomycetes</taxon>
        <taxon>Micrococcales</taxon>
        <taxon>Microbacteriaceae</taxon>
        <taxon>Lysinimonas</taxon>
    </lineage>
</organism>
<gene>
    <name evidence="7" type="ORF">ACFPJ4_00395</name>
</gene>
<evidence type="ECO:0000313" key="7">
    <source>
        <dbReference type="EMBL" id="MFC5500690.1"/>
    </source>
</evidence>
<evidence type="ECO:0000259" key="6">
    <source>
        <dbReference type="Pfam" id="PF01979"/>
    </source>
</evidence>
<dbReference type="RefSeq" id="WP_386738285.1">
    <property type="nucleotide sequence ID" value="NZ_JBHSMG010000001.1"/>
</dbReference>
<sequence>MAEVLTLAADRVVSASGDWSPGWLTIADGRIRDCGSGITPDAGRDRGSARLERLSGTLIPGLVDIHAHGALGVDFGAADALAARRVAAHHASLGTTTLLASLASAPIGALERGIRTLRPLVEDGTLAGIHLEGAYLSPRRRGAHDLGMLRSPDLGEMRRLVGAGGGAVRMVTLAPELDGAEVVVRWLAANGVTVALGHSECDADTARAAFGWGARVVTHLFNGMAPLHHRAAGLVGAALVDQRVTLELILDGQHVGPEAVEIARRTAPGRIALVSDAMSATGCPDGAFTIAGSPVRVRDGVATTADGSSLAGSTSTLGVGLAILLSTTGVTLREAVAATSTTAAQAIGLPHSGIHPGAAADLLLLGDGGVTRVMRRGEWLR</sequence>
<dbReference type="Pfam" id="PF01979">
    <property type="entry name" value="Amidohydro_1"/>
    <property type="match status" value="1"/>
</dbReference>
<dbReference type="PANTHER" id="PTHR11113:SF14">
    <property type="entry name" value="N-ACETYLGLUCOSAMINE-6-PHOSPHATE DEACETYLASE"/>
    <property type="match status" value="1"/>
</dbReference>
<protein>
    <submittedName>
        <fullName evidence="7">N-acetylglucosamine-6-phosphate deacetylase</fullName>
        <ecNumber evidence="7">3.5.1.25</ecNumber>
    </submittedName>
</protein>
<dbReference type="EC" id="3.5.1.25" evidence="7"/>
<evidence type="ECO:0000256" key="4">
    <source>
        <dbReference type="ARBA" id="ARBA00023277"/>
    </source>
</evidence>
<keyword evidence="8" id="KW-1185">Reference proteome</keyword>
<feature type="domain" description="Amidohydrolase-related" evidence="6">
    <location>
        <begin position="57"/>
        <end position="379"/>
    </location>
</feature>
<evidence type="ECO:0000256" key="1">
    <source>
        <dbReference type="ARBA" id="ARBA00010716"/>
    </source>
</evidence>
<dbReference type="Gene3D" id="2.30.40.10">
    <property type="entry name" value="Urease, subunit C, domain 1"/>
    <property type="match status" value="1"/>
</dbReference>
<dbReference type="InterPro" id="IPR032466">
    <property type="entry name" value="Metal_Hydrolase"/>
</dbReference>
<dbReference type="InterPro" id="IPR003764">
    <property type="entry name" value="GlcNAc_6-P_deAcase"/>
</dbReference>